<dbReference type="OrthoDB" id="74045at2759"/>
<keyword evidence="6" id="KW-0472">Membrane</keyword>
<evidence type="ECO:0000256" key="10">
    <source>
        <dbReference type="ARBA" id="ARBA00023326"/>
    </source>
</evidence>
<evidence type="ECO:0000256" key="4">
    <source>
        <dbReference type="ARBA" id="ARBA00022475"/>
    </source>
</evidence>
<keyword evidence="9" id="KW-0961">Cell wall biogenesis/degradation</keyword>
<organism evidence="13">
    <name type="scientific">Aphanomyces invadans</name>
    <dbReference type="NCBI Taxonomy" id="157072"/>
    <lineage>
        <taxon>Eukaryota</taxon>
        <taxon>Sar</taxon>
        <taxon>Stramenopiles</taxon>
        <taxon>Oomycota</taxon>
        <taxon>Saprolegniomycetes</taxon>
        <taxon>Saprolegniales</taxon>
        <taxon>Verrucalvaceae</taxon>
        <taxon>Aphanomyces</taxon>
    </lineage>
</organism>
<feature type="chain" id="PRO_5001534626" description="glucan endo-1,3-beta-D-glucosidase" evidence="12">
    <location>
        <begin position="20"/>
        <end position="305"/>
    </location>
</feature>
<keyword evidence="4" id="KW-1003">Cell membrane</keyword>
<evidence type="ECO:0000256" key="9">
    <source>
        <dbReference type="ARBA" id="ARBA00023316"/>
    </source>
</evidence>
<feature type="compositionally biased region" description="Acidic residues" evidence="11">
    <location>
        <begin position="213"/>
        <end position="227"/>
    </location>
</feature>
<accession>A0A024TT66</accession>
<name>A0A024TT66_9STRA</name>
<dbReference type="GO" id="GO:0042973">
    <property type="term" value="F:glucan endo-1,3-beta-D-glucosidase activity"/>
    <property type="evidence" value="ECO:0007669"/>
    <property type="project" value="UniProtKB-EC"/>
</dbReference>
<dbReference type="AlphaFoldDB" id="A0A024TT66"/>
<evidence type="ECO:0000256" key="8">
    <source>
        <dbReference type="ARBA" id="ARBA00023277"/>
    </source>
</evidence>
<gene>
    <name evidence="13" type="ORF">H310_10225</name>
</gene>
<feature type="compositionally biased region" description="Low complexity" evidence="11">
    <location>
        <begin position="171"/>
        <end position="196"/>
    </location>
</feature>
<protein>
    <recommendedName>
        <fullName evidence="3">glucan endo-1,3-beta-D-glucosidase</fullName>
        <ecNumber evidence="3">3.2.1.39</ecNumber>
    </recommendedName>
</protein>
<dbReference type="PANTHER" id="PTHR16631:SF17">
    <property type="entry name" value="GLUCAN ENDO-1,3-BETA-GLUCOSIDASE BTGC"/>
    <property type="match status" value="1"/>
</dbReference>
<evidence type="ECO:0000256" key="7">
    <source>
        <dbReference type="ARBA" id="ARBA00023180"/>
    </source>
</evidence>
<dbReference type="EMBL" id="KI913976">
    <property type="protein sequence ID" value="ETV96497.1"/>
    <property type="molecule type" value="Genomic_DNA"/>
</dbReference>
<feature type="region of interest" description="Disordered" evidence="11">
    <location>
        <begin position="170"/>
        <end position="243"/>
    </location>
</feature>
<dbReference type="GO" id="GO:0000272">
    <property type="term" value="P:polysaccharide catabolic process"/>
    <property type="evidence" value="ECO:0007669"/>
    <property type="project" value="UniProtKB-KW"/>
</dbReference>
<keyword evidence="10" id="KW-0624">Polysaccharide degradation</keyword>
<dbReference type="PANTHER" id="PTHR16631">
    <property type="entry name" value="GLUCAN 1,3-BETA-GLUCOSIDASE"/>
    <property type="match status" value="1"/>
</dbReference>
<evidence type="ECO:0000256" key="12">
    <source>
        <dbReference type="SAM" id="SignalP"/>
    </source>
</evidence>
<feature type="signal peptide" evidence="12">
    <location>
        <begin position="1"/>
        <end position="19"/>
    </location>
</feature>
<keyword evidence="12" id="KW-0732">Signal</keyword>
<reference evidence="13" key="1">
    <citation type="submission" date="2013-12" db="EMBL/GenBank/DDBJ databases">
        <title>The Genome Sequence of Aphanomyces invadans NJM9701.</title>
        <authorList>
            <consortium name="The Broad Institute Genomics Platform"/>
            <person name="Russ C."/>
            <person name="Tyler B."/>
            <person name="van West P."/>
            <person name="Dieguez-Uribeondo J."/>
            <person name="Young S.K."/>
            <person name="Zeng Q."/>
            <person name="Gargeya S."/>
            <person name="Fitzgerald M."/>
            <person name="Abouelleil A."/>
            <person name="Alvarado L."/>
            <person name="Chapman S.B."/>
            <person name="Gainer-Dewar J."/>
            <person name="Goldberg J."/>
            <person name="Griggs A."/>
            <person name="Gujja S."/>
            <person name="Hansen M."/>
            <person name="Howarth C."/>
            <person name="Imamovic A."/>
            <person name="Ireland A."/>
            <person name="Larimer J."/>
            <person name="McCowan C."/>
            <person name="Murphy C."/>
            <person name="Pearson M."/>
            <person name="Poon T.W."/>
            <person name="Priest M."/>
            <person name="Roberts A."/>
            <person name="Saif S."/>
            <person name="Shea T."/>
            <person name="Sykes S."/>
            <person name="Wortman J."/>
            <person name="Nusbaum C."/>
            <person name="Birren B."/>
        </authorList>
    </citation>
    <scope>NUCLEOTIDE SEQUENCE [LARGE SCALE GENOMIC DNA]</scope>
    <source>
        <strain evidence="13">NJM9701</strain>
    </source>
</reference>
<evidence type="ECO:0000256" key="5">
    <source>
        <dbReference type="ARBA" id="ARBA00022801"/>
    </source>
</evidence>
<dbReference type="GO" id="GO:0071555">
    <property type="term" value="P:cell wall organization"/>
    <property type="evidence" value="ECO:0007669"/>
    <property type="project" value="UniProtKB-KW"/>
</dbReference>
<dbReference type="GO" id="GO:0005886">
    <property type="term" value="C:plasma membrane"/>
    <property type="evidence" value="ECO:0007669"/>
    <property type="project" value="UniProtKB-SubCell"/>
</dbReference>
<proteinExistence type="predicted"/>
<comment type="subcellular location">
    <subcellularLocation>
        <location evidence="2">Cell membrane</location>
    </subcellularLocation>
</comment>
<evidence type="ECO:0000256" key="1">
    <source>
        <dbReference type="ARBA" id="ARBA00000382"/>
    </source>
</evidence>
<sequence length="305" mass="32357">MSAALVTAAAAALLGLCAASQPSSHSSFGAPYNPKDQSTGLCKESWVLREEVESVGLVRLDSMASDCVLEVLAAIIGGTSQVWLGLRETSDDDNLEFAALQRVLRREDLMASVAGVHVSNEDLLDHEKHPTWHKFAQYVERVRSFVHESQPTMPVVVSDAVTHSSRRVIHGTGTANSTNGTAAEEGTIPTPDVPTLEPTPEPTAEPTPTEGDNTLDESGGDNEDDASTTEVTTTPAPTSYFGAGCPETEIQHGDSSRAILARVCPGYSGPCHSSGAPTMWTTAEHTQCPKLLRIGDFVRVCCTLA</sequence>
<evidence type="ECO:0000256" key="6">
    <source>
        <dbReference type="ARBA" id="ARBA00023136"/>
    </source>
</evidence>
<evidence type="ECO:0000256" key="2">
    <source>
        <dbReference type="ARBA" id="ARBA00004236"/>
    </source>
</evidence>
<evidence type="ECO:0000313" key="13">
    <source>
        <dbReference type="EMBL" id="ETV96497.1"/>
    </source>
</evidence>
<keyword evidence="8" id="KW-0119">Carbohydrate metabolism</keyword>
<dbReference type="VEuPathDB" id="FungiDB:H310_10225"/>
<keyword evidence="7" id="KW-0325">Glycoprotein</keyword>
<dbReference type="GeneID" id="20087275"/>
<comment type="catalytic activity">
    <reaction evidence="1">
        <text>Hydrolysis of (1-&gt;3)-beta-D-glucosidic linkages in (1-&gt;3)-beta-D-glucans.</text>
        <dbReference type="EC" id="3.2.1.39"/>
    </reaction>
</comment>
<keyword evidence="5" id="KW-0378">Hydrolase</keyword>
<dbReference type="EC" id="3.2.1.39" evidence="3"/>
<dbReference type="RefSeq" id="XP_008874760.1">
    <property type="nucleotide sequence ID" value="XM_008876538.1"/>
</dbReference>
<feature type="compositionally biased region" description="Low complexity" evidence="11">
    <location>
        <begin position="228"/>
        <end position="239"/>
    </location>
</feature>
<evidence type="ECO:0000256" key="3">
    <source>
        <dbReference type="ARBA" id="ARBA00012780"/>
    </source>
</evidence>
<evidence type="ECO:0000256" key="11">
    <source>
        <dbReference type="SAM" id="MobiDB-lite"/>
    </source>
</evidence>
<dbReference type="InterPro" id="IPR050732">
    <property type="entry name" value="Beta-glucan_modifiers"/>
</dbReference>